<dbReference type="InterPro" id="IPR044807">
    <property type="entry name" value="DRIP1-like"/>
</dbReference>
<accession>A0ABU6YVD4</accession>
<proteinExistence type="predicted"/>
<evidence type="ECO:0008006" key="4">
    <source>
        <dbReference type="Google" id="ProtNLM"/>
    </source>
</evidence>
<keyword evidence="3" id="KW-1185">Reference proteome</keyword>
<evidence type="ECO:0000313" key="2">
    <source>
        <dbReference type="EMBL" id="MED6213939.1"/>
    </source>
</evidence>
<feature type="region of interest" description="Disordered" evidence="1">
    <location>
        <begin position="1"/>
        <end position="70"/>
    </location>
</feature>
<dbReference type="Proteomes" id="UP001341840">
    <property type="component" value="Unassembled WGS sequence"/>
</dbReference>
<evidence type="ECO:0000313" key="3">
    <source>
        <dbReference type="Proteomes" id="UP001341840"/>
    </source>
</evidence>
<comment type="caution">
    <text evidence="2">The sequence shown here is derived from an EMBL/GenBank/DDBJ whole genome shotgun (WGS) entry which is preliminary data.</text>
</comment>
<organism evidence="2 3">
    <name type="scientific">Stylosanthes scabra</name>
    <dbReference type="NCBI Taxonomy" id="79078"/>
    <lineage>
        <taxon>Eukaryota</taxon>
        <taxon>Viridiplantae</taxon>
        <taxon>Streptophyta</taxon>
        <taxon>Embryophyta</taxon>
        <taxon>Tracheophyta</taxon>
        <taxon>Spermatophyta</taxon>
        <taxon>Magnoliopsida</taxon>
        <taxon>eudicotyledons</taxon>
        <taxon>Gunneridae</taxon>
        <taxon>Pentapetalae</taxon>
        <taxon>rosids</taxon>
        <taxon>fabids</taxon>
        <taxon>Fabales</taxon>
        <taxon>Fabaceae</taxon>
        <taxon>Papilionoideae</taxon>
        <taxon>50 kb inversion clade</taxon>
        <taxon>dalbergioids sensu lato</taxon>
        <taxon>Dalbergieae</taxon>
        <taxon>Pterocarpus clade</taxon>
        <taxon>Stylosanthes</taxon>
    </lineage>
</organism>
<protein>
    <recommendedName>
        <fullName evidence="4">E3 ubiquitin protein ligase DRIP2-like</fullName>
    </recommendedName>
</protein>
<reference evidence="2 3" key="1">
    <citation type="journal article" date="2023" name="Plants (Basel)">
        <title>Bridging the Gap: Combining Genomics and Transcriptomics Approaches to Understand Stylosanthes scabra, an Orphan Legume from the Brazilian Caatinga.</title>
        <authorList>
            <person name="Ferreira-Neto J.R.C."/>
            <person name="da Silva M.D."/>
            <person name="Binneck E."/>
            <person name="de Melo N.F."/>
            <person name="da Silva R.H."/>
            <person name="de Melo A.L.T.M."/>
            <person name="Pandolfi V."/>
            <person name="Bustamante F.O."/>
            <person name="Brasileiro-Vidal A.C."/>
            <person name="Benko-Iseppon A.M."/>
        </authorList>
    </citation>
    <scope>NUCLEOTIDE SEQUENCE [LARGE SCALE GENOMIC DNA]</scope>
    <source>
        <tissue evidence="2">Leaves</tissue>
    </source>
</reference>
<dbReference type="PANTHER" id="PTHR46293">
    <property type="entry name" value="E3 UBIQUITIN PROTEIN LIGASE DRIP1"/>
    <property type="match status" value="1"/>
</dbReference>
<dbReference type="EMBL" id="JASCZI010244151">
    <property type="protein sequence ID" value="MED6213939.1"/>
    <property type="molecule type" value="Genomic_DNA"/>
</dbReference>
<name>A0ABU6YVD4_9FABA</name>
<sequence>MSEITNKAELPASSQNEISIPKSKSKDNGHKAKLGDDKDGNSMPSGPVKRRRLRPSGQKKVAPSEGSTSAQVMLDSTRGYCNRKNTPIWFSLVASEDQKGDVPSPQISACYLRIKDDTVPVSFIQKYLVKKLNLASEAEVEIMCRGQPVLPSLQLHNLVDLWFRTASTSKKIPASVGSSAKDFVMVLSYCRKALPP</sequence>
<feature type="compositionally biased region" description="Basic and acidic residues" evidence="1">
    <location>
        <begin position="24"/>
        <end position="40"/>
    </location>
</feature>
<evidence type="ECO:0000256" key="1">
    <source>
        <dbReference type="SAM" id="MobiDB-lite"/>
    </source>
</evidence>
<dbReference type="Gene3D" id="3.10.20.90">
    <property type="entry name" value="Phosphatidylinositol 3-kinase Catalytic Subunit, Chain A, domain 1"/>
    <property type="match status" value="1"/>
</dbReference>
<dbReference type="PANTHER" id="PTHR46293:SF1">
    <property type="entry name" value="OS03G0632800 PROTEIN"/>
    <property type="match status" value="1"/>
</dbReference>
<gene>
    <name evidence="2" type="ORF">PIB30_098278</name>
</gene>